<dbReference type="AlphaFoldDB" id="A0A5B1CS67"/>
<evidence type="ECO:0000313" key="2">
    <source>
        <dbReference type="EMBL" id="KAA1262054.1"/>
    </source>
</evidence>
<organism evidence="2 3">
    <name type="scientific">Rubripirellula obstinata</name>
    <dbReference type="NCBI Taxonomy" id="406547"/>
    <lineage>
        <taxon>Bacteria</taxon>
        <taxon>Pseudomonadati</taxon>
        <taxon>Planctomycetota</taxon>
        <taxon>Planctomycetia</taxon>
        <taxon>Pirellulales</taxon>
        <taxon>Pirellulaceae</taxon>
        <taxon>Rubripirellula</taxon>
    </lineage>
</organism>
<comment type="caution">
    <text evidence="2">The sequence shown here is derived from an EMBL/GenBank/DDBJ whole genome shotgun (WGS) entry which is preliminary data.</text>
</comment>
<dbReference type="SMART" id="SM01234">
    <property type="entry name" value="Haemolytic"/>
    <property type="match status" value="1"/>
</dbReference>
<dbReference type="PANTHER" id="PTHR33383">
    <property type="entry name" value="MEMBRANE PROTEIN INSERTION EFFICIENCY FACTOR-RELATED"/>
    <property type="match status" value="1"/>
</dbReference>
<keyword evidence="1" id="KW-0472">Membrane</keyword>
<dbReference type="InterPro" id="IPR002696">
    <property type="entry name" value="Membr_insert_effic_factor_YidD"/>
</dbReference>
<keyword evidence="3" id="KW-1185">Reference proteome</keyword>
<evidence type="ECO:0000313" key="3">
    <source>
        <dbReference type="Proteomes" id="UP000322699"/>
    </source>
</evidence>
<comment type="similarity">
    <text evidence="1">Belongs to the UPF0161 family.</text>
</comment>
<comment type="subcellular location">
    <subcellularLocation>
        <location evidence="1">Cell membrane</location>
        <topology evidence="1">Peripheral membrane protein</topology>
        <orientation evidence="1">Cytoplasmic side</orientation>
    </subcellularLocation>
</comment>
<comment type="function">
    <text evidence="1">Could be involved in insertion of integral membrane proteins into the membrane.</text>
</comment>
<reference evidence="2 3" key="1">
    <citation type="submission" date="2019-08" db="EMBL/GenBank/DDBJ databases">
        <title>Deep-cultivation of Planctomycetes and their phenomic and genomic characterization uncovers novel biology.</title>
        <authorList>
            <person name="Wiegand S."/>
            <person name="Jogler M."/>
            <person name="Boedeker C."/>
            <person name="Pinto D."/>
            <person name="Vollmers J."/>
            <person name="Rivas-Marin E."/>
            <person name="Kohn T."/>
            <person name="Peeters S.H."/>
            <person name="Heuer A."/>
            <person name="Rast P."/>
            <person name="Oberbeckmann S."/>
            <person name="Bunk B."/>
            <person name="Jeske O."/>
            <person name="Meyerdierks A."/>
            <person name="Storesund J.E."/>
            <person name="Kallscheuer N."/>
            <person name="Luecker S."/>
            <person name="Lage O.M."/>
            <person name="Pohl T."/>
            <person name="Merkel B.J."/>
            <person name="Hornburger P."/>
            <person name="Mueller R.-W."/>
            <person name="Bruemmer F."/>
            <person name="Labrenz M."/>
            <person name="Spormann A.M."/>
            <person name="Op Den Camp H."/>
            <person name="Overmann J."/>
            <person name="Amann R."/>
            <person name="Jetten M.S.M."/>
            <person name="Mascher T."/>
            <person name="Medema M.H."/>
            <person name="Devos D.P."/>
            <person name="Kaster A.-K."/>
            <person name="Ovreas L."/>
            <person name="Rohde M."/>
            <person name="Galperin M.Y."/>
            <person name="Jogler C."/>
        </authorList>
    </citation>
    <scope>NUCLEOTIDE SEQUENCE [LARGE SCALE GENOMIC DNA]</scope>
    <source>
        <strain evidence="2 3">LF1</strain>
    </source>
</reference>
<name>A0A5B1CS67_9BACT</name>
<dbReference type="NCBIfam" id="TIGR00278">
    <property type="entry name" value="membrane protein insertion efficiency factor YidD"/>
    <property type="match status" value="1"/>
</dbReference>
<dbReference type="HAMAP" id="MF_00386">
    <property type="entry name" value="UPF0161_YidD"/>
    <property type="match status" value="1"/>
</dbReference>
<keyword evidence="1" id="KW-1003">Cell membrane</keyword>
<gene>
    <name evidence="2" type="primary">yidD</name>
    <name evidence="2" type="ORF">LF1_46150</name>
</gene>
<protein>
    <recommendedName>
        <fullName evidence="1">Putative membrane protein insertion efficiency factor</fullName>
    </recommendedName>
</protein>
<dbReference type="Pfam" id="PF01809">
    <property type="entry name" value="YidD"/>
    <property type="match status" value="1"/>
</dbReference>
<proteinExistence type="inferred from homology"/>
<evidence type="ECO:0000256" key="1">
    <source>
        <dbReference type="HAMAP-Rule" id="MF_00386"/>
    </source>
</evidence>
<dbReference type="OrthoDB" id="9801753at2"/>
<accession>A0A5B1CS67</accession>
<dbReference type="PANTHER" id="PTHR33383:SF1">
    <property type="entry name" value="MEMBRANE PROTEIN INSERTION EFFICIENCY FACTOR-RELATED"/>
    <property type="match status" value="1"/>
</dbReference>
<dbReference type="Proteomes" id="UP000322699">
    <property type="component" value="Unassembled WGS sequence"/>
</dbReference>
<dbReference type="EMBL" id="VRLW01000001">
    <property type="protein sequence ID" value="KAA1262054.1"/>
    <property type="molecule type" value="Genomic_DNA"/>
</dbReference>
<sequence length="77" mass="8762">MLTDMLGRLVTRLLIIPIRFYQRGISPMLPPTCRFTPTCSQYAVDSLAKHGPIVGLYRTVKRILKCHPWHPGGYDPP</sequence>
<dbReference type="GO" id="GO:0005886">
    <property type="term" value="C:plasma membrane"/>
    <property type="evidence" value="ECO:0007669"/>
    <property type="project" value="UniProtKB-SubCell"/>
</dbReference>